<comment type="function">
    <text evidence="14">Catalyzes the condensation of ATP and 5-phosphoribose 1-diphosphate to form N'-(5'-phosphoribosyl)-ATP (PR-ATP). Has a crucial role in the pathway because the rate of histidine biosynthesis seems to be controlled primarily by regulation of HisG enzymatic activity.</text>
</comment>
<keyword evidence="10 17" id="KW-0808">Transferase</keyword>
<evidence type="ECO:0000256" key="15">
    <source>
        <dbReference type="NCBIfam" id="TIGR00070"/>
    </source>
</evidence>
<dbReference type="GO" id="GO:0005737">
    <property type="term" value="C:cytoplasm"/>
    <property type="evidence" value="ECO:0007669"/>
    <property type="project" value="UniProtKB-SubCell"/>
</dbReference>
<evidence type="ECO:0000256" key="7">
    <source>
        <dbReference type="ARBA" id="ARBA00022490"/>
    </source>
</evidence>
<dbReference type="InterPro" id="IPR013820">
    <property type="entry name" value="ATP_PRibTrfase_cat"/>
</dbReference>
<evidence type="ECO:0000256" key="12">
    <source>
        <dbReference type="ARBA" id="ARBA00022840"/>
    </source>
</evidence>
<dbReference type="Pfam" id="PF01634">
    <property type="entry name" value="HisG"/>
    <property type="match status" value="1"/>
</dbReference>
<dbReference type="PROSITE" id="PS01316">
    <property type="entry name" value="ATP_P_PHORIBOSYLTR"/>
    <property type="match status" value="1"/>
</dbReference>
<comment type="subcellular location">
    <subcellularLocation>
        <location evidence="2">Cytoplasm</location>
    </subcellularLocation>
</comment>
<accession>A0AAJ1IF81</accession>
<evidence type="ECO:0000256" key="13">
    <source>
        <dbReference type="ARBA" id="ARBA00023102"/>
    </source>
</evidence>
<organism evidence="17 18">
    <name type="scientific">Candidatus Thalassospirochaeta sargassi</name>
    <dbReference type="NCBI Taxonomy" id="3119039"/>
    <lineage>
        <taxon>Bacteria</taxon>
        <taxon>Pseudomonadati</taxon>
        <taxon>Spirochaetota</taxon>
        <taxon>Spirochaetia</taxon>
        <taxon>Spirochaetales</taxon>
        <taxon>Spirochaetaceae</taxon>
        <taxon>Candidatus Thalassospirochaeta</taxon>
    </lineage>
</organism>
<evidence type="ECO:0000256" key="5">
    <source>
        <dbReference type="ARBA" id="ARBA00011496"/>
    </source>
</evidence>
<dbReference type="EMBL" id="JAQQAL010000042">
    <property type="protein sequence ID" value="MDC7228217.1"/>
    <property type="molecule type" value="Genomic_DNA"/>
</dbReference>
<evidence type="ECO:0000256" key="10">
    <source>
        <dbReference type="ARBA" id="ARBA00022679"/>
    </source>
</evidence>
<dbReference type="GO" id="GO:0005524">
    <property type="term" value="F:ATP binding"/>
    <property type="evidence" value="ECO:0007669"/>
    <property type="project" value="UniProtKB-KW"/>
</dbReference>
<dbReference type="InterPro" id="IPR024893">
    <property type="entry name" value="ATP_PRibTrfase_HisG_short"/>
</dbReference>
<comment type="similarity">
    <text evidence="4">Belongs to the ATP phosphoribosyltransferase family. Short subfamily.</text>
</comment>
<proteinExistence type="inferred from homology"/>
<evidence type="ECO:0000256" key="6">
    <source>
        <dbReference type="ARBA" id="ARBA00011946"/>
    </source>
</evidence>
<dbReference type="EC" id="2.4.2.17" evidence="6 15"/>
<evidence type="ECO:0000256" key="2">
    <source>
        <dbReference type="ARBA" id="ARBA00004496"/>
    </source>
</evidence>
<feature type="domain" description="ATP phosphoribosyltransferase catalytic" evidence="16">
    <location>
        <begin position="52"/>
        <end position="204"/>
    </location>
</feature>
<dbReference type="GO" id="GO:0003879">
    <property type="term" value="F:ATP phosphoribosyltransferase activity"/>
    <property type="evidence" value="ECO:0007669"/>
    <property type="project" value="UniProtKB-UniRule"/>
</dbReference>
<keyword evidence="9 17" id="KW-0328">Glycosyltransferase</keyword>
<dbReference type="Gene3D" id="3.40.190.10">
    <property type="entry name" value="Periplasmic binding protein-like II"/>
    <property type="match status" value="2"/>
</dbReference>
<keyword evidence="7" id="KW-0963">Cytoplasm</keyword>
<dbReference type="GO" id="GO:0000105">
    <property type="term" value="P:L-histidine biosynthetic process"/>
    <property type="evidence" value="ECO:0007669"/>
    <property type="project" value="UniProtKB-UniRule"/>
</dbReference>
<keyword evidence="13" id="KW-0368">Histidine biosynthesis</keyword>
<name>A0AAJ1IF81_9SPIO</name>
<dbReference type="Proteomes" id="UP001221217">
    <property type="component" value="Unassembled WGS sequence"/>
</dbReference>
<comment type="pathway">
    <text evidence="3">Amino-acid biosynthesis; L-histidine biosynthesis; L-histidine from 5-phospho-alpha-D-ribose 1-diphosphate: step 1/9.</text>
</comment>
<dbReference type="NCBIfam" id="TIGR00070">
    <property type="entry name" value="hisG"/>
    <property type="match status" value="1"/>
</dbReference>
<evidence type="ECO:0000256" key="4">
    <source>
        <dbReference type="ARBA" id="ARBA00009489"/>
    </source>
</evidence>
<dbReference type="InterPro" id="IPR018198">
    <property type="entry name" value="ATP_PRibTrfase_CS"/>
</dbReference>
<evidence type="ECO:0000256" key="8">
    <source>
        <dbReference type="ARBA" id="ARBA00022605"/>
    </source>
</evidence>
<dbReference type="PANTHER" id="PTHR21403">
    <property type="entry name" value="ATP PHOSPHORIBOSYLTRANSFERASE ATP-PRTASE"/>
    <property type="match status" value="1"/>
</dbReference>
<keyword evidence="8" id="KW-0028">Amino-acid biosynthesis</keyword>
<dbReference type="InterPro" id="IPR001348">
    <property type="entry name" value="ATP_PRibTrfase_HisG"/>
</dbReference>
<gene>
    <name evidence="17" type="primary">hisG</name>
    <name evidence="17" type="ORF">PQJ61_15755</name>
</gene>
<evidence type="ECO:0000259" key="16">
    <source>
        <dbReference type="Pfam" id="PF01634"/>
    </source>
</evidence>
<evidence type="ECO:0000256" key="11">
    <source>
        <dbReference type="ARBA" id="ARBA00022741"/>
    </source>
</evidence>
<sequence>MKEQPLLFALPKGRLMEKSRDLLGSMGIDFSFDNRKLVADDKSGNYRFFLVKNSDLPTYVNHGIAGLGVCGSDVIYESGKDFYKLHTFSYGSTKMCLAGLKGSHNFGNDAALKISTKFTRFTRDYYHRHNTPVEVIKLNGSVELGPVLGLSPYIVDLVETGNTLRANNLEIIKELEDIRVHLIVNPAYYKLNYKRINKFVDDIKTGEAKWNLERRK</sequence>
<comment type="catalytic activity">
    <reaction evidence="1">
        <text>1-(5-phospho-beta-D-ribosyl)-ATP + diphosphate = 5-phospho-alpha-D-ribose 1-diphosphate + ATP</text>
        <dbReference type="Rhea" id="RHEA:18473"/>
        <dbReference type="ChEBI" id="CHEBI:30616"/>
        <dbReference type="ChEBI" id="CHEBI:33019"/>
        <dbReference type="ChEBI" id="CHEBI:58017"/>
        <dbReference type="ChEBI" id="CHEBI:73183"/>
        <dbReference type="EC" id="2.4.2.17"/>
    </reaction>
</comment>
<reference evidence="17 18" key="1">
    <citation type="submission" date="2022-12" db="EMBL/GenBank/DDBJ databases">
        <title>Metagenome assembled genome from gulf of manar.</title>
        <authorList>
            <person name="Kohli P."/>
            <person name="Pk S."/>
            <person name="Venkata Ramana C."/>
            <person name="Sasikala C."/>
        </authorList>
    </citation>
    <scope>NUCLEOTIDE SEQUENCE [LARGE SCALE GENOMIC DNA]</scope>
    <source>
        <strain evidence="17">JB008</strain>
    </source>
</reference>
<evidence type="ECO:0000256" key="3">
    <source>
        <dbReference type="ARBA" id="ARBA00004667"/>
    </source>
</evidence>
<evidence type="ECO:0000256" key="1">
    <source>
        <dbReference type="ARBA" id="ARBA00000915"/>
    </source>
</evidence>
<dbReference type="PANTHER" id="PTHR21403:SF8">
    <property type="entry name" value="ATP PHOSPHORIBOSYLTRANSFERASE"/>
    <property type="match status" value="1"/>
</dbReference>
<evidence type="ECO:0000256" key="14">
    <source>
        <dbReference type="ARBA" id="ARBA00024861"/>
    </source>
</evidence>
<keyword evidence="11" id="KW-0547">Nucleotide-binding</keyword>
<evidence type="ECO:0000313" key="17">
    <source>
        <dbReference type="EMBL" id="MDC7228217.1"/>
    </source>
</evidence>
<dbReference type="CDD" id="cd13595">
    <property type="entry name" value="PBP2_HisGs"/>
    <property type="match status" value="1"/>
</dbReference>
<dbReference type="SUPFAM" id="SSF53850">
    <property type="entry name" value="Periplasmic binding protein-like II"/>
    <property type="match status" value="1"/>
</dbReference>
<dbReference type="AlphaFoldDB" id="A0AAJ1IF81"/>
<comment type="subunit">
    <text evidence="5">Heteromultimer composed of HisG and HisZ subunits.</text>
</comment>
<evidence type="ECO:0000313" key="18">
    <source>
        <dbReference type="Proteomes" id="UP001221217"/>
    </source>
</evidence>
<keyword evidence="12" id="KW-0067">ATP-binding</keyword>
<comment type="caution">
    <text evidence="17">The sequence shown here is derived from an EMBL/GenBank/DDBJ whole genome shotgun (WGS) entry which is preliminary data.</text>
</comment>
<evidence type="ECO:0000256" key="9">
    <source>
        <dbReference type="ARBA" id="ARBA00022676"/>
    </source>
</evidence>
<protein>
    <recommendedName>
        <fullName evidence="6 15">ATP phosphoribosyltransferase</fullName>
        <ecNumber evidence="6 15">2.4.2.17</ecNumber>
    </recommendedName>
</protein>